<feature type="transmembrane region" description="Helical" evidence="12">
    <location>
        <begin position="865"/>
        <end position="889"/>
    </location>
</feature>
<dbReference type="GO" id="GO:0004930">
    <property type="term" value="F:G protein-coupled receptor activity"/>
    <property type="evidence" value="ECO:0007669"/>
    <property type="project" value="UniProtKB-KW"/>
</dbReference>
<organism evidence="14 15">
    <name type="scientific">Microcaecilia unicolor</name>
    <dbReference type="NCBI Taxonomy" id="1415580"/>
    <lineage>
        <taxon>Eukaryota</taxon>
        <taxon>Metazoa</taxon>
        <taxon>Chordata</taxon>
        <taxon>Craniata</taxon>
        <taxon>Vertebrata</taxon>
        <taxon>Euteleostomi</taxon>
        <taxon>Amphibia</taxon>
        <taxon>Gymnophiona</taxon>
        <taxon>Siphonopidae</taxon>
        <taxon>Microcaecilia</taxon>
    </lineage>
</organism>
<sequence>MADRLGKLLPFLIHEDQAGFVPHRQVADNIHRTLNIKWGAQRRGDSLTLLATDAEKAFDRVDWEFLWESTAQMGMGKTLIGWLRKLYAHPVAKIKVTGGYSEHFDVQRGTRQGYPLSPLLFAIAIEPFAQRIRLLQEVRGLRMGELKDYGWVSGFKVNYHKSEVMGVTIPEVEEERIKEAFTFKIAKDSFSFNTENIYNFLAFVSAVEEINNSSELLPNLTLGFHIYNSYSHSLLKFKAAMNIFSQMDIPVINYNCQTSGTLAAIIEGLPGERSSQISNVLSIYHFPQISYTFQNPFMSDGIKFPYLYQAMPSILNICTGIVKLLKHFKWTWVGIIAPDDDSSQRFVQILKEGIEQNGVCIEFIEIISHINDLSKERFDKINETIHKSSTNVIIAHFNNEITISLFWELSIFSIPGMIFITITEAEFYLSHQVGIGFKNNTLLFTRIKKTIPSFLKFIREVNPILFPDYIAIEDWWLGLCSNQCPQTIKRSCSIDEDCSGMFHCHNTHFANSYDVYNAVYVLAHALKEMLFSGSGNTTMWNGDRQRLSDYLPWKLHHYLKNVHFKNSLGEEIYFDENGDQATDYNIINLIHLPNGTLKYETVGSYKPSAPPGEDFTIDEKMIVWEVSFTQTPPQSRCTQNCAPGFRKLPREGKPVCCYDCIPCPAGHISNQTDMENCIRCPEDQWPNEKRDVCIPKIIIFLSHEESLGIILMLISIFFFLITAVILGIFIYYRETPIVRSNNRNLSYILLVSLMLCFLCSLIFIGHPEKVTCILRQTAFGITFSISLSSVLAKTITVVMAFQTTKPGSKLRKWMGSRVSYSTVLSFSLLQVLFCLVWLGTAPPFSHRNTQTEDGTIQIECNEGSIIAFYCVLGYLGFLAGISFIVAFLARNLPDSFNEAKYITFSMLVFCSVWVSFIPTYLSTRGKYMVAVEIFAILASSAGILGCIFIPKCYIILLRPDRNNRKHITKNKLM</sequence>
<reference evidence="15" key="1">
    <citation type="submission" date="2025-08" db="UniProtKB">
        <authorList>
            <consortium name="RefSeq"/>
        </authorList>
    </citation>
    <scope>IDENTIFICATION</scope>
</reference>
<dbReference type="PRINTS" id="PR01535">
    <property type="entry name" value="VOMERONASL2R"/>
</dbReference>
<dbReference type="SUPFAM" id="SSF53822">
    <property type="entry name" value="Periplasmic binding protein-like I"/>
    <property type="match status" value="1"/>
</dbReference>
<evidence type="ECO:0000313" key="15">
    <source>
        <dbReference type="RefSeq" id="XP_030050633.1"/>
    </source>
</evidence>
<evidence type="ECO:0000256" key="3">
    <source>
        <dbReference type="ARBA" id="ARBA00022475"/>
    </source>
</evidence>
<feature type="transmembrane region" description="Helical" evidence="12">
    <location>
        <begin position="933"/>
        <end position="956"/>
    </location>
</feature>
<accession>A0A6P7XDM5</accession>
<dbReference type="InterPro" id="IPR000337">
    <property type="entry name" value="GPCR_3"/>
</dbReference>
<dbReference type="Gene3D" id="2.10.50.30">
    <property type="entry name" value="GPCR, family 3, nine cysteines domain"/>
    <property type="match status" value="1"/>
</dbReference>
<dbReference type="InterPro" id="IPR000477">
    <property type="entry name" value="RT_dom"/>
</dbReference>
<dbReference type="InterPro" id="IPR011500">
    <property type="entry name" value="GPCR_3_9-Cys_dom"/>
</dbReference>
<dbReference type="PANTHER" id="PTHR24061">
    <property type="entry name" value="CALCIUM-SENSING RECEPTOR-RELATED"/>
    <property type="match status" value="1"/>
</dbReference>
<feature type="transmembrane region" description="Helical" evidence="12">
    <location>
        <begin position="901"/>
        <end position="921"/>
    </location>
</feature>
<keyword evidence="11" id="KW-0807">Transducer</keyword>
<keyword evidence="8 12" id="KW-0472">Membrane</keyword>
<dbReference type="KEGG" id="muo:115464387"/>
<proteinExistence type="inferred from homology"/>
<dbReference type="PANTHER" id="PTHR24061:SF599">
    <property type="entry name" value="G-PROTEIN COUPLED RECEPTORS FAMILY 3 PROFILE DOMAIN-CONTAINING PROTEIN"/>
    <property type="match status" value="1"/>
</dbReference>
<name>A0A6P7XDM5_9AMPH</name>
<keyword evidence="10" id="KW-0325">Glycoprotein</keyword>
<dbReference type="Gene3D" id="3.40.50.2300">
    <property type="match status" value="2"/>
</dbReference>
<evidence type="ECO:0000259" key="13">
    <source>
        <dbReference type="PROSITE" id="PS50259"/>
    </source>
</evidence>
<dbReference type="RefSeq" id="XP_030050633.1">
    <property type="nucleotide sequence ID" value="XM_030194773.1"/>
</dbReference>
<evidence type="ECO:0000256" key="5">
    <source>
        <dbReference type="ARBA" id="ARBA00022729"/>
    </source>
</evidence>
<dbReference type="InterPro" id="IPR017978">
    <property type="entry name" value="GPCR_3_C"/>
</dbReference>
<evidence type="ECO:0000256" key="2">
    <source>
        <dbReference type="ARBA" id="ARBA00007242"/>
    </source>
</evidence>
<evidence type="ECO:0000256" key="12">
    <source>
        <dbReference type="SAM" id="Phobius"/>
    </source>
</evidence>
<feature type="transmembrane region" description="Helical" evidence="12">
    <location>
        <begin position="778"/>
        <end position="801"/>
    </location>
</feature>
<feature type="domain" description="G-protein coupled receptors family 3 profile" evidence="13">
    <location>
        <begin position="707"/>
        <end position="971"/>
    </location>
</feature>
<comment type="subcellular location">
    <subcellularLocation>
        <location evidence="1">Cell membrane</location>
        <topology evidence="1">Multi-pass membrane protein</topology>
    </subcellularLocation>
</comment>
<evidence type="ECO:0000256" key="1">
    <source>
        <dbReference type="ARBA" id="ARBA00004651"/>
    </source>
</evidence>
<dbReference type="CDD" id="cd15283">
    <property type="entry name" value="7tmC_V2R_pheromone"/>
    <property type="match status" value="1"/>
</dbReference>
<dbReference type="PROSITE" id="PS50259">
    <property type="entry name" value="G_PROTEIN_RECEP_F3_4"/>
    <property type="match status" value="1"/>
</dbReference>
<dbReference type="CDD" id="cd01650">
    <property type="entry name" value="RT_nLTR_like"/>
    <property type="match status" value="1"/>
</dbReference>
<dbReference type="PROSITE" id="PS00981">
    <property type="entry name" value="G_PROTEIN_RECEP_F3_3"/>
    <property type="match status" value="1"/>
</dbReference>
<dbReference type="Pfam" id="PF00003">
    <property type="entry name" value="7tm_3"/>
    <property type="match status" value="1"/>
</dbReference>
<keyword evidence="3" id="KW-1003">Cell membrane</keyword>
<dbReference type="InterPro" id="IPR017979">
    <property type="entry name" value="GPCR_3_CS"/>
</dbReference>
<dbReference type="InterPro" id="IPR001828">
    <property type="entry name" value="ANF_lig-bd_rcpt"/>
</dbReference>
<evidence type="ECO:0000313" key="14">
    <source>
        <dbReference type="Proteomes" id="UP000515156"/>
    </source>
</evidence>
<keyword evidence="7" id="KW-0297">G-protein coupled receptor</keyword>
<dbReference type="InterPro" id="IPR004073">
    <property type="entry name" value="GPCR_3_vmron_rcpt_2"/>
</dbReference>
<dbReference type="InterPro" id="IPR038550">
    <property type="entry name" value="GPCR_3_9-Cys_sf"/>
</dbReference>
<dbReference type="Pfam" id="PF00078">
    <property type="entry name" value="RVT_1"/>
    <property type="match status" value="1"/>
</dbReference>
<feature type="transmembrane region" description="Helical" evidence="12">
    <location>
        <begin position="744"/>
        <end position="766"/>
    </location>
</feature>
<dbReference type="InParanoid" id="A0A6P7XDM5"/>
<keyword evidence="14" id="KW-1185">Reference proteome</keyword>
<dbReference type="AlphaFoldDB" id="A0A6P7XDM5"/>
<comment type="similarity">
    <text evidence="2">Belongs to the G-protein coupled receptor 3 family.</text>
</comment>
<evidence type="ECO:0000256" key="7">
    <source>
        <dbReference type="ARBA" id="ARBA00023040"/>
    </source>
</evidence>
<dbReference type="FunFam" id="2.10.50.30:FF:000002">
    <property type="entry name" value="Vomeronasal 2 receptor, h1"/>
    <property type="match status" value="1"/>
</dbReference>
<evidence type="ECO:0000256" key="4">
    <source>
        <dbReference type="ARBA" id="ARBA00022692"/>
    </source>
</evidence>
<dbReference type="FunFam" id="3.40.50.2300:FF:000024">
    <property type="entry name" value="Vomeronasal 2, receptor 73"/>
    <property type="match status" value="1"/>
</dbReference>
<dbReference type="OrthoDB" id="5984008at2759"/>
<evidence type="ECO:0000256" key="11">
    <source>
        <dbReference type="ARBA" id="ARBA00023224"/>
    </source>
</evidence>
<feature type="transmembrane region" description="Helical" evidence="12">
    <location>
        <begin position="707"/>
        <end position="732"/>
    </location>
</feature>
<dbReference type="Pfam" id="PF07562">
    <property type="entry name" value="NCD3G"/>
    <property type="match status" value="1"/>
</dbReference>
<protein>
    <submittedName>
        <fullName evidence="15">Vomeronasal type-2 receptor 26-like</fullName>
    </submittedName>
</protein>
<gene>
    <name evidence="15" type="primary">LOC115464387</name>
</gene>
<dbReference type="InterPro" id="IPR028082">
    <property type="entry name" value="Peripla_BP_I"/>
</dbReference>
<dbReference type="Proteomes" id="UP000515156">
    <property type="component" value="Chromosome 3"/>
</dbReference>
<keyword evidence="5" id="KW-0732">Signal</keyword>
<dbReference type="InterPro" id="IPR000068">
    <property type="entry name" value="GPCR_3_Ca_sens_rcpt-rel"/>
</dbReference>
<dbReference type="GeneID" id="115464387"/>
<keyword evidence="4 12" id="KW-0812">Transmembrane</keyword>
<evidence type="ECO:0000256" key="9">
    <source>
        <dbReference type="ARBA" id="ARBA00023170"/>
    </source>
</evidence>
<dbReference type="PRINTS" id="PR00248">
    <property type="entry name" value="GPCRMGR"/>
</dbReference>
<evidence type="ECO:0000256" key="10">
    <source>
        <dbReference type="ARBA" id="ARBA00023180"/>
    </source>
</evidence>
<evidence type="ECO:0000256" key="8">
    <source>
        <dbReference type="ARBA" id="ARBA00023136"/>
    </source>
</evidence>
<evidence type="ECO:0000256" key="6">
    <source>
        <dbReference type="ARBA" id="ARBA00022989"/>
    </source>
</evidence>
<feature type="transmembrane region" description="Helical" evidence="12">
    <location>
        <begin position="822"/>
        <end position="845"/>
    </location>
</feature>
<dbReference type="GO" id="GO:0005886">
    <property type="term" value="C:plasma membrane"/>
    <property type="evidence" value="ECO:0007669"/>
    <property type="project" value="UniProtKB-SubCell"/>
</dbReference>
<keyword evidence="9" id="KW-0675">Receptor</keyword>
<dbReference type="Pfam" id="PF01094">
    <property type="entry name" value="ANF_receptor"/>
    <property type="match status" value="1"/>
</dbReference>
<keyword evidence="6 12" id="KW-1133">Transmembrane helix</keyword>